<accession>A0A9J2P791</accession>
<evidence type="ECO:0000313" key="1">
    <source>
        <dbReference type="Proteomes" id="UP000036681"/>
    </source>
</evidence>
<protein>
    <submittedName>
        <fullName evidence="2">Ovule protein</fullName>
    </submittedName>
</protein>
<reference evidence="2" key="1">
    <citation type="submission" date="2023-03" db="UniProtKB">
        <authorList>
            <consortium name="WormBaseParasite"/>
        </authorList>
    </citation>
    <scope>IDENTIFICATION</scope>
</reference>
<name>A0A9J2P791_ASCLU</name>
<dbReference type="Proteomes" id="UP000036681">
    <property type="component" value="Unplaced"/>
</dbReference>
<sequence length="85" mass="9437">MFPRLRSLPNPIACKKITCICSYSPSTSTHTKLPTCAIMGKMRLSNVHLTSSEFNDNHGRMMHLIKHHPSIHTTSTSFSCSSFSG</sequence>
<keyword evidence="1" id="KW-1185">Reference proteome</keyword>
<evidence type="ECO:0000313" key="2">
    <source>
        <dbReference type="WBParaSite" id="ALUE_0000539901-mRNA-1"/>
    </source>
</evidence>
<dbReference type="WBParaSite" id="ALUE_0000539901-mRNA-1">
    <property type="protein sequence ID" value="ALUE_0000539901-mRNA-1"/>
    <property type="gene ID" value="ALUE_0000539901"/>
</dbReference>
<organism evidence="1 2">
    <name type="scientific">Ascaris lumbricoides</name>
    <name type="common">Giant roundworm</name>
    <dbReference type="NCBI Taxonomy" id="6252"/>
    <lineage>
        <taxon>Eukaryota</taxon>
        <taxon>Metazoa</taxon>
        <taxon>Ecdysozoa</taxon>
        <taxon>Nematoda</taxon>
        <taxon>Chromadorea</taxon>
        <taxon>Rhabditida</taxon>
        <taxon>Spirurina</taxon>
        <taxon>Ascaridomorpha</taxon>
        <taxon>Ascaridoidea</taxon>
        <taxon>Ascarididae</taxon>
        <taxon>Ascaris</taxon>
    </lineage>
</organism>
<proteinExistence type="predicted"/>
<dbReference type="AlphaFoldDB" id="A0A9J2P791"/>